<keyword evidence="2" id="KW-1185">Reference proteome</keyword>
<gene>
    <name evidence="1" type="ORF">CR513_24502</name>
</gene>
<proteinExistence type="predicted"/>
<dbReference type="AlphaFoldDB" id="A0A371GRT8"/>
<dbReference type="OrthoDB" id="1746033at2759"/>
<sequence length="67" mass="7761">MVEDKVITLRPNELPNLYICTTLKGHKKLSHIEGNGPPRDDSMFEAWDDDDSLIMTWLWNTMTPEIS</sequence>
<dbReference type="EMBL" id="QJKJ01004654">
    <property type="protein sequence ID" value="RDX93264.1"/>
    <property type="molecule type" value="Genomic_DNA"/>
</dbReference>
<protein>
    <submittedName>
        <fullName evidence="1">Uncharacterized protein</fullName>
    </submittedName>
</protein>
<accession>A0A371GRT8</accession>
<evidence type="ECO:0000313" key="1">
    <source>
        <dbReference type="EMBL" id="RDX93264.1"/>
    </source>
</evidence>
<comment type="caution">
    <text evidence="1">The sequence shown here is derived from an EMBL/GenBank/DDBJ whole genome shotgun (WGS) entry which is preliminary data.</text>
</comment>
<reference evidence="1" key="1">
    <citation type="submission" date="2018-05" db="EMBL/GenBank/DDBJ databases">
        <title>Draft genome of Mucuna pruriens seed.</title>
        <authorList>
            <person name="Nnadi N.E."/>
            <person name="Vos R."/>
            <person name="Hasami M.H."/>
            <person name="Devisetty U.K."/>
            <person name="Aguiy J.C."/>
        </authorList>
    </citation>
    <scope>NUCLEOTIDE SEQUENCE [LARGE SCALE GENOMIC DNA]</scope>
    <source>
        <strain evidence="1">JCA_2017</strain>
    </source>
</reference>
<evidence type="ECO:0000313" key="2">
    <source>
        <dbReference type="Proteomes" id="UP000257109"/>
    </source>
</evidence>
<organism evidence="1 2">
    <name type="scientific">Mucuna pruriens</name>
    <name type="common">Velvet bean</name>
    <name type="synonym">Dolichos pruriens</name>
    <dbReference type="NCBI Taxonomy" id="157652"/>
    <lineage>
        <taxon>Eukaryota</taxon>
        <taxon>Viridiplantae</taxon>
        <taxon>Streptophyta</taxon>
        <taxon>Embryophyta</taxon>
        <taxon>Tracheophyta</taxon>
        <taxon>Spermatophyta</taxon>
        <taxon>Magnoliopsida</taxon>
        <taxon>eudicotyledons</taxon>
        <taxon>Gunneridae</taxon>
        <taxon>Pentapetalae</taxon>
        <taxon>rosids</taxon>
        <taxon>fabids</taxon>
        <taxon>Fabales</taxon>
        <taxon>Fabaceae</taxon>
        <taxon>Papilionoideae</taxon>
        <taxon>50 kb inversion clade</taxon>
        <taxon>NPAAA clade</taxon>
        <taxon>indigoferoid/millettioid clade</taxon>
        <taxon>Phaseoleae</taxon>
        <taxon>Mucuna</taxon>
    </lineage>
</organism>
<dbReference type="Proteomes" id="UP000257109">
    <property type="component" value="Unassembled WGS sequence"/>
</dbReference>
<name>A0A371GRT8_MUCPR</name>
<feature type="non-terminal residue" evidence="1">
    <location>
        <position position="1"/>
    </location>
</feature>